<proteinExistence type="predicted"/>
<dbReference type="AlphaFoldDB" id="A0A6S6TCX7"/>
<evidence type="ECO:0000313" key="3">
    <source>
        <dbReference type="EMBL" id="CAA6821101.1"/>
    </source>
</evidence>
<reference evidence="3" key="1">
    <citation type="submission" date="2020-01" db="EMBL/GenBank/DDBJ databases">
        <authorList>
            <person name="Meier V. D."/>
            <person name="Meier V D."/>
        </authorList>
    </citation>
    <scope>NUCLEOTIDE SEQUENCE</scope>
    <source>
        <strain evidence="3">HLG_WM_MAG_03</strain>
    </source>
</reference>
<protein>
    <submittedName>
        <fullName evidence="3">Response regulator receiver protein</fullName>
    </submittedName>
</protein>
<organism evidence="3">
    <name type="scientific">uncultured Sulfurovum sp</name>
    <dbReference type="NCBI Taxonomy" id="269237"/>
    <lineage>
        <taxon>Bacteria</taxon>
        <taxon>Pseudomonadati</taxon>
        <taxon>Campylobacterota</taxon>
        <taxon>Epsilonproteobacteria</taxon>
        <taxon>Campylobacterales</taxon>
        <taxon>Sulfurovaceae</taxon>
        <taxon>Sulfurovum</taxon>
        <taxon>environmental samples</taxon>
    </lineage>
</organism>
<dbReference type="Pfam" id="PF00072">
    <property type="entry name" value="Response_reg"/>
    <property type="match status" value="1"/>
</dbReference>
<gene>
    <name evidence="3" type="ORF">HELGO_WM21954</name>
</gene>
<evidence type="ECO:0000259" key="2">
    <source>
        <dbReference type="PROSITE" id="PS50110"/>
    </source>
</evidence>
<accession>A0A6S6TCX7</accession>
<dbReference type="InterPro" id="IPR001789">
    <property type="entry name" value="Sig_transdc_resp-reg_receiver"/>
</dbReference>
<keyword evidence="1" id="KW-0597">Phosphoprotein</keyword>
<sequence length="127" mass="14746">MKKVLIFENEIPMVENTFKSINLLDFEEKLEIQYMQTSQELKNINEIIDYDLVIIDIDLSNKSDKDGIGIIQDIKRENEKMLEKIFVLTGSTKVKNTLNNLGFTNIPILKKPANLDEISKEMTRILK</sequence>
<dbReference type="InterPro" id="IPR011006">
    <property type="entry name" value="CheY-like_superfamily"/>
</dbReference>
<name>A0A6S6TCX7_9BACT</name>
<evidence type="ECO:0000256" key="1">
    <source>
        <dbReference type="PROSITE-ProRule" id="PRU00169"/>
    </source>
</evidence>
<dbReference type="GO" id="GO:0000160">
    <property type="term" value="P:phosphorelay signal transduction system"/>
    <property type="evidence" value="ECO:0007669"/>
    <property type="project" value="InterPro"/>
</dbReference>
<dbReference type="PROSITE" id="PS50110">
    <property type="entry name" value="RESPONSE_REGULATORY"/>
    <property type="match status" value="1"/>
</dbReference>
<dbReference type="Gene3D" id="3.40.50.2300">
    <property type="match status" value="1"/>
</dbReference>
<feature type="modified residue" description="4-aspartylphosphate" evidence="1">
    <location>
        <position position="56"/>
    </location>
</feature>
<dbReference type="SUPFAM" id="SSF52172">
    <property type="entry name" value="CheY-like"/>
    <property type="match status" value="1"/>
</dbReference>
<dbReference type="EMBL" id="CACVAR010000322">
    <property type="protein sequence ID" value="CAA6821101.1"/>
    <property type="molecule type" value="Genomic_DNA"/>
</dbReference>
<feature type="domain" description="Response regulatory" evidence="2">
    <location>
        <begin position="3"/>
        <end position="126"/>
    </location>
</feature>